<evidence type="ECO:0000313" key="3">
    <source>
        <dbReference type="Proteomes" id="UP000016566"/>
    </source>
</evidence>
<protein>
    <submittedName>
        <fullName evidence="2">Putative UDP-glucose 4-epimerase</fullName>
    </submittedName>
</protein>
<sequence>MRETPPPLPRPVRGVIVLAGVTGGTSEELAGNADLARAALRLAARDRLGPVLLMSSAAVYGRATDACREESASPAAAYGAAKLEMEHVIAREIAAIGPDAPAACCLRLANVAGCDQLFGSMGTGPVTLDRFADGAAPRRAYVGPLTLARLLSVLIEAPALPAILNLAQPGDVGMEEILSSAGARWQWRPAPENALPRTRLDTARLAAITGPVAPARAPALVAEARLAGWNLA</sequence>
<dbReference type="SUPFAM" id="SSF51735">
    <property type="entry name" value="NAD(P)-binding Rossmann-fold domains"/>
    <property type="match status" value="1"/>
</dbReference>
<dbReference type="STRING" id="1337093.MBELCI_0580"/>
<dbReference type="InterPro" id="IPR001509">
    <property type="entry name" value="Epimerase_deHydtase"/>
</dbReference>
<proteinExistence type="predicted"/>
<reference evidence="2" key="1">
    <citation type="journal article" date="2013" name="Genome Announc.">
        <title>Draft Genome Sequence of Loktanella cinnabarina LL-001T, Isolated from Deep-Sea Floor Sediment.</title>
        <authorList>
            <person name="Nishi S."/>
            <person name="Tsubouchi T."/>
            <person name="Takaki Y."/>
            <person name="Koyanagi R."/>
            <person name="Satoh N."/>
            <person name="Maruyama T."/>
            <person name="Hatada Y."/>
        </authorList>
    </citation>
    <scope>NUCLEOTIDE SEQUENCE [LARGE SCALE GENOMIC DNA]</scope>
    <source>
        <strain evidence="2">LL-001</strain>
    </source>
</reference>
<accession>U3AIA0</accession>
<feature type="domain" description="NAD-dependent epimerase/dehydratase" evidence="1">
    <location>
        <begin position="31"/>
        <end position="114"/>
    </location>
</feature>
<name>U3AIA0_9RHOB</name>
<dbReference type="InterPro" id="IPR036291">
    <property type="entry name" value="NAD(P)-bd_dom_sf"/>
</dbReference>
<dbReference type="Pfam" id="PF01370">
    <property type="entry name" value="Epimerase"/>
    <property type="match status" value="1"/>
</dbReference>
<dbReference type="AlphaFoldDB" id="U3AIA0"/>
<evidence type="ECO:0000259" key="1">
    <source>
        <dbReference type="Pfam" id="PF01370"/>
    </source>
</evidence>
<dbReference type="Proteomes" id="UP000016566">
    <property type="component" value="Unassembled WGS sequence"/>
</dbReference>
<evidence type="ECO:0000313" key="2">
    <source>
        <dbReference type="EMBL" id="GAD54528.1"/>
    </source>
</evidence>
<dbReference type="eggNOG" id="COG0451">
    <property type="taxonomic scope" value="Bacteria"/>
</dbReference>
<comment type="caution">
    <text evidence="2">The sequence shown here is derived from an EMBL/GenBank/DDBJ whole genome shotgun (WGS) entry which is preliminary data.</text>
</comment>
<dbReference type="Gene3D" id="3.40.50.720">
    <property type="entry name" value="NAD(P)-binding Rossmann-like Domain"/>
    <property type="match status" value="1"/>
</dbReference>
<gene>
    <name evidence="2" type="ORF">MBELCI_0580</name>
</gene>
<dbReference type="EMBL" id="BATB01000004">
    <property type="protein sequence ID" value="GAD54528.1"/>
    <property type="molecule type" value="Genomic_DNA"/>
</dbReference>
<organism evidence="2 3">
    <name type="scientific">Limimaricola cinnabarinus LL-001</name>
    <dbReference type="NCBI Taxonomy" id="1337093"/>
    <lineage>
        <taxon>Bacteria</taxon>
        <taxon>Pseudomonadati</taxon>
        <taxon>Pseudomonadota</taxon>
        <taxon>Alphaproteobacteria</taxon>
        <taxon>Rhodobacterales</taxon>
        <taxon>Paracoccaceae</taxon>
        <taxon>Limimaricola</taxon>
    </lineage>
</organism>
<keyword evidence="3" id="KW-1185">Reference proteome</keyword>